<accession>A0A1C1CM27</accession>
<dbReference type="GO" id="GO:0005737">
    <property type="term" value="C:cytoplasm"/>
    <property type="evidence" value="ECO:0007669"/>
    <property type="project" value="TreeGrafter"/>
</dbReference>
<dbReference type="PANTHER" id="PTHR11188:SF17">
    <property type="entry name" value="FI21816P1"/>
    <property type="match status" value="1"/>
</dbReference>
<proteinExistence type="inferred from homology"/>
<dbReference type="InterPro" id="IPR014752">
    <property type="entry name" value="Arrestin-like_C"/>
</dbReference>
<dbReference type="OrthoDB" id="4155405at2759"/>
<dbReference type="VEuPathDB" id="FungiDB:G647_09820"/>
<dbReference type="CDD" id="cd22952">
    <property type="entry name" value="ART10-like"/>
    <property type="match status" value="1"/>
</dbReference>
<dbReference type="InterPro" id="IPR050357">
    <property type="entry name" value="Arrestin_domain-protein"/>
</dbReference>
<keyword evidence="3" id="KW-1185">Reference proteome</keyword>
<dbReference type="PANTHER" id="PTHR11188">
    <property type="entry name" value="ARRESTIN DOMAIN CONTAINING PROTEIN"/>
    <property type="match status" value="1"/>
</dbReference>
<sequence length="482" mass="52799">MSLSILLWPADGIYRPGSAVRGTVFLTSLTSIAIGSIDVTLTGFSRVTLTQNYGDLNVSNSDYHSRAVLFHRDAGLYTGRKWTHQAGQYSWEFEMQVPSTAERRNGYASQCPFLAGGNAPPDHMDPDTRYLPPSMLYTCRGFGCQVEYVLEATLTSPAGSAVRPKKLAAKTSILLQPNQCPSASPDSPERESYVRHEQIVQSAKLKSSPLEQTPLSRLLKLSRANQLSPSKTIAPGIVPSLNIWVHLPTKIEVMEDYSTVNILLSTRLGNSGRQDGMGNGQSPTRCAAPTLTMKAMKIAVTQFTHVRAGHHTSTSTCKTYTRKTTCAMPVRVSTSADERGTENARGQGAINLGQATELRIAKEFLVVDFATSNISIEHALDIELGFEYEGKSCEFVRRDVPIKVLPMSTQGARQRPETVGSGGLATRTFNCATLYQTAVAQLDRPEDTWLVPPPEPEGSGILERETDAWYSIPPPRYMLRVA</sequence>
<protein>
    <recommendedName>
        <fullName evidence="4">Arrestin-like N-terminal domain-containing protein</fullName>
    </recommendedName>
</protein>
<evidence type="ECO:0000256" key="1">
    <source>
        <dbReference type="ARBA" id="ARBA00005298"/>
    </source>
</evidence>
<organism evidence="2 3">
    <name type="scientific">Cladophialophora carrionii</name>
    <dbReference type="NCBI Taxonomy" id="86049"/>
    <lineage>
        <taxon>Eukaryota</taxon>
        <taxon>Fungi</taxon>
        <taxon>Dikarya</taxon>
        <taxon>Ascomycota</taxon>
        <taxon>Pezizomycotina</taxon>
        <taxon>Eurotiomycetes</taxon>
        <taxon>Chaetothyriomycetidae</taxon>
        <taxon>Chaetothyriales</taxon>
        <taxon>Herpotrichiellaceae</taxon>
        <taxon>Cladophialophora</taxon>
    </lineage>
</organism>
<dbReference type="AlphaFoldDB" id="A0A1C1CM27"/>
<comment type="caution">
    <text evidence="2">The sequence shown here is derived from an EMBL/GenBank/DDBJ whole genome shotgun (WGS) entry which is preliminary data.</text>
</comment>
<name>A0A1C1CM27_9EURO</name>
<evidence type="ECO:0000313" key="2">
    <source>
        <dbReference type="EMBL" id="OCT49560.1"/>
    </source>
</evidence>
<dbReference type="SUPFAM" id="SSF81296">
    <property type="entry name" value="E set domains"/>
    <property type="match status" value="1"/>
</dbReference>
<dbReference type="VEuPathDB" id="FungiDB:CLCR_07110"/>
<evidence type="ECO:0000313" key="3">
    <source>
        <dbReference type="Proteomes" id="UP000094526"/>
    </source>
</evidence>
<gene>
    <name evidence="2" type="ORF">CLCR_07110</name>
</gene>
<dbReference type="EMBL" id="LGRB01000010">
    <property type="protein sequence ID" value="OCT49560.1"/>
    <property type="molecule type" value="Genomic_DNA"/>
</dbReference>
<dbReference type="InterPro" id="IPR014756">
    <property type="entry name" value="Ig_E-set"/>
</dbReference>
<dbReference type="GO" id="GO:0015031">
    <property type="term" value="P:protein transport"/>
    <property type="evidence" value="ECO:0007669"/>
    <property type="project" value="TreeGrafter"/>
</dbReference>
<reference evidence="3" key="1">
    <citation type="submission" date="2015-07" db="EMBL/GenBank/DDBJ databases">
        <authorList>
            <person name="Teixeira M.M."/>
            <person name="Souza R.C."/>
            <person name="Almeida L.G."/>
            <person name="Vicente V.A."/>
            <person name="de Hoog S."/>
            <person name="Bocca A.L."/>
            <person name="de Almeida S.R."/>
            <person name="Vasconcelos A.T."/>
            <person name="Felipe M.S."/>
        </authorList>
    </citation>
    <scope>NUCLEOTIDE SEQUENCE [LARGE SCALE GENOMIC DNA]</scope>
    <source>
        <strain evidence="3">KSF</strain>
    </source>
</reference>
<dbReference type="Proteomes" id="UP000094526">
    <property type="component" value="Unassembled WGS sequence"/>
</dbReference>
<comment type="similarity">
    <text evidence="1">Belongs to the arrestin family.</text>
</comment>
<evidence type="ECO:0008006" key="4">
    <source>
        <dbReference type="Google" id="ProtNLM"/>
    </source>
</evidence>
<dbReference type="Gene3D" id="2.60.40.640">
    <property type="match status" value="1"/>
</dbReference>